<gene>
    <name evidence="4" type="ORF">KDW03_11295</name>
</gene>
<dbReference type="InterPro" id="IPR043128">
    <property type="entry name" value="Rev_trsase/Diguanyl_cyclase"/>
</dbReference>
<dbReference type="KEGG" id="taqu:KDW03_11295"/>
<evidence type="ECO:0000313" key="5">
    <source>
        <dbReference type="Proteomes" id="UP001056539"/>
    </source>
</evidence>
<dbReference type="EC" id="2.7.7.65" evidence="1"/>
<dbReference type="PANTHER" id="PTHR45138:SF9">
    <property type="entry name" value="DIGUANYLATE CYCLASE DGCM-RELATED"/>
    <property type="match status" value="1"/>
</dbReference>
<evidence type="ECO:0000256" key="1">
    <source>
        <dbReference type="ARBA" id="ARBA00012528"/>
    </source>
</evidence>
<dbReference type="Pfam" id="PF13185">
    <property type="entry name" value="GAF_2"/>
    <property type="match status" value="1"/>
</dbReference>
<evidence type="ECO:0000256" key="2">
    <source>
        <dbReference type="ARBA" id="ARBA00034247"/>
    </source>
</evidence>
<dbReference type="RefSeq" id="WP_271435182.1">
    <property type="nucleotide sequence ID" value="NZ_CP073355.1"/>
</dbReference>
<dbReference type="InterPro" id="IPR029787">
    <property type="entry name" value="Nucleotide_cyclase"/>
</dbReference>
<dbReference type="InterPro" id="IPR029016">
    <property type="entry name" value="GAF-like_dom_sf"/>
</dbReference>
<dbReference type="Gene3D" id="3.30.70.270">
    <property type="match status" value="1"/>
</dbReference>
<dbReference type="SUPFAM" id="SSF55781">
    <property type="entry name" value="GAF domain-like"/>
    <property type="match status" value="1"/>
</dbReference>
<feature type="domain" description="GGDEF" evidence="3">
    <location>
        <begin position="235"/>
        <end position="370"/>
    </location>
</feature>
<dbReference type="InterPro" id="IPR050469">
    <property type="entry name" value="Diguanylate_Cyclase"/>
</dbReference>
<dbReference type="InterPro" id="IPR000160">
    <property type="entry name" value="GGDEF_dom"/>
</dbReference>
<dbReference type="CDD" id="cd01949">
    <property type="entry name" value="GGDEF"/>
    <property type="match status" value="1"/>
</dbReference>
<dbReference type="EMBL" id="CP073355">
    <property type="protein sequence ID" value="URA10051.1"/>
    <property type="molecule type" value="Genomic_DNA"/>
</dbReference>
<keyword evidence="5" id="KW-1185">Reference proteome</keyword>
<reference evidence="4" key="2">
    <citation type="submission" date="2022-06" db="EMBL/GenBank/DDBJ databases">
        <title>Thermospira aquatica gen. nov., sp. nov.</title>
        <authorList>
            <person name="Ben Ali Gam Z."/>
            <person name="Labat M."/>
        </authorList>
    </citation>
    <scope>NUCLEOTIDE SEQUENCE</scope>
    <source>
        <strain evidence="4">F1F22</strain>
    </source>
</reference>
<dbReference type="Proteomes" id="UP001056539">
    <property type="component" value="Chromosome"/>
</dbReference>
<dbReference type="Pfam" id="PF00990">
    <property type="entry name" value="GGDEF"/>
    <property type="match status" value="1"/>
</dbReference>
<proteinExistence type="predicted"/>
<protein>
    <recommendedName>
        <fullName evidence="1">diguanylate cyclase</fullName>
        <ecNumber evidence="1">2.7.7.65</ecNumber>
    </recommendedName>
</protein>
<dbReference type="PANTHER" id="PTHR45138">
    <property type="entry name" value="REGULATORY COMPONENTS OF SENSORY TRANSDUCTION SYSTEM"/>
    <property type="match status" value="1"/>
</dbReference>
<dbReference type="AlphaFoldDB" id="A0AAX3BE78"/>
<reference evidence="4" key="1">
    <citation type="submission" date="2021-04" db="EMBL/GenBank/DDBJ databases">
        <authorList>
            <person name="Postec A."/>
        </authorList>
    </citation>
    <scope>NUCLEOTIDE SEQUENCE</scope>
    <source>
        <strain evidence="4">F1F22</strain>
    </source>
</reference>
<name>A0AAX3BE78_9SPIR</name>
<organism evidence="4 5">
    <name type="scientific">Thermospira aquatica</name>
    <dbReference type="NCBI Taxonomy" id="2828656"/>
    <lineage>
        <taxon>Bacteria</taxon>
        <taxon>Pseudomonadati</taxon>
        <taxon>Spirochaetota</taxon>
        <taxon>Spirochaetia</taxon>
        <taxon>Brevinematales</taxon>
        <taxon>Thermospiraceae</taxon>
        <taxon>Thermospira</taxon>
    </lineage>
</organism>
<evidence type="ECO:0000259" key="3">
    <source>
        <dbReference type="PROSITE" id="PS50887"/>
    </source>
</evidence>
<dbReference type="PROSITE" id="PS50887">
    <property type="entry name" value="GGDEF"/>
    <property type="match status" value="1"/>
</dbReference>
<dbReference type="FunFam" id="3.30.70.270:FF:000001">
    <property type="entry name" value="Diguanylate cyclase domain protein"/>
    <property type="match status" value="1"/>
</dbReference>
<dbReference type="InterPro" id="IPR003018">
    <property type="entry name" value="GAF"/>
</dbReference>
<accession>A0AAX3BE78</accession>
<dbReference type="SMART" id="SM00267">
    <property type="entry name" value="GGDEF"/>
    <property type="match status" value="1"/>
</dbReference>
<dbReference type="Gene3D" id="3.30.450.40">
    <property type="match status" value="1"/>
</dbReference>
<evidence type="ECO:0000313" key="4">
    <source>
        <dbReference type="EMBL" id="URA10051.1"/>
    </source>
</evidence>
<sequence>MKRKTMNHQTSPNDPAKIDYYESFVKRDRALKIIKEMSEFLRILDLQETEILKTMIVRFAIESVEASQGALIIYDKEKNVLNYQDMYVYENNRIMLESFGEVVKEYQVLPGEGVVGDAFVKETPILVPNLRQTQYPQPVIGEILRKEIKSVMVVPLKVDGEVVALLEVINTLDKREFNSEDMEIVMIIANFASTILENAHHYRLAIHDKLTGLYNSHYFQKEMDEEIERSLRYGRFFSFVIFDIDDFKKINDGYGHSYGDRALKELASCIQRVVRRDVDVAARYGGDEFVLLLTNTHGEEALKVCDRLLKLVRTVTITTDDGRSFGFTLSMGVAEFPTHGKEAYYIFNAADEALYRSKALGKNRATLYQLSQEKGE</sequence>
<dbReference type="SUPFAM" id="SSF55073">
    <property type="entry name" value="Nucleotide cyclase"/>
    <property type="match status" value="1"/>
</dbReference>
<dbReference type="NCBIfam" id="TIGR00254">
    <property type="entry name" value="GGDEF"/>
    <property type="match status" value="1"/>
</dbReference>
<dbReference type="SMART" id="SM00065">
    <property type="entry name" value="GAF"/>
    <property type="match status" value="1"/>
</dbReference>
<comment type="catalytic activity">
    <reaction evidence="2">
        <text>2 GTP = 3',3'-c-di-GMP + 2 diphosphate</text>
        <dbReference type="Rhea" id="RHEA:24898"/>
        <dbReference type="ChEBI" id="CHEBI:33019"/>
        <dbReference type="ChEBI" id="CHEBI:37565"/>
        <dbReference type="ChEBI" id="CHEBI:58805"/>
        <dbReference type="EC" id="2.7.7.65"/>
    </reaction>
</comment>
<dbReference type="GO" id="GO:0052621">
    <property type="term" value="F:diguanylate cyclase activity"/>
    <property type="evidence" value="ECO:0007669"/>
    <property type="project" value="UniProtKB-EC"/>
</dbReference>